<dbReference type="EMBL" id="JAQFWP010000008">
    <property type="protein sequence ID" value="MDA2804095.1"/>
    <property type="molecule type" value="Genomic_DNA"/>
</dbReference>
<protein>
    <submittedName>
        <fullName evidence="1">Uncharacterized protein</fullName>
    </submittedName>
</protein>
<dbReference type="RefSeq" id="WP_270676607.1">
    <property type="nucleotide sequence ID" value="NZ_JAQFWP010000008.1"/>
</dbReference>
<organism evidence="1 2">
    <name type="scientific">Nocardiopsis suaedae</name>
    <dbReference type="NCBI Taxonomy" id="3018444"/>
    <lineage>
        <taxon>Bacteria</taxon>
        <taxon>Bacillati</taxon>
        <taxon>Actinomycetota</taxon>
        <taxon>Actinomycetes</taxon>
        <taxon>Streptosporangiales</taxon>
        <taxon>Nocardiopsidaceae</taxon>
        <taxon>Nocardiopsis</taxon>
    </lineage>
</organism>
<gene>
    <name evidence="1" type="ORF">O4U47_06195</name>
</gene>
<accession>A0ABT4TI56</accession>
<evidence type="ECO:0000313" key="1">
    <source>
        <dbReference type="EMBL" id="MDA2804095.1"/>
    </source>
</evidence>
<proteinExistence type="predicted"/>
<keyword evidence="2" id="KW-1185">Reference proteome</keyword>
<reference evidence="1" key="1">
    <citation type="submission" date="2023-01" db="EMBL/GenBank/DDBJ databases">
        <title>Draft genome sequence of Nocardiopsis sp. LSu2-4 isolated from halophytes.</title>
        <authorList>
            <person name="Duangmal K."/>
            <person name="Chantavorakit T."/>
        </authorList>
    </citation>
    <scope>NUCLEOTIDE SEQUENCE</scope>
    <source>
        <strain evidence="1">LSu2-4</strain>
    </source>
</reference>
<evidence type="ECO:0000313" key="2">
    <source>
        <dbReference type="Proteomes" id="UP001165685"/>
    </source>
</evidence>
<sequence>MARAIIAVLDTRGIDLPAFARERIVTCIDGDTLGLRLRRAAVVDSVEVVFGDS</sequence>
<name>A0ABT4TI56_9ACTN</name>
<comment type="caution">
    <text evidence="1">The sequence shown here is derived from an EMBL/GenBank/DDBJ whole genome shotgun (WGS) entry which is preliminary data.</text>
</comment>
<dbReference type="Proteomes" id="UP001165685">
    <property type="component" value="Unassembled WGS sequence"/>
</dbReference>